<gene>
    <name evidence="3" type="ORF">SKAU_G00100300</name>
</gene>
<dbReference type="Proteomes" id="UP001152622">
    <property type="component" value="Chromosome 3"/>
</dbReference>
<dbReference type="OrthoDB" id="8906724at2759"/>
<keyword evidence="4" id="KW-1185">Reference proteome</keyword>
<evidence type="ECO:0000256" key="1">
    <source>
        <dbReference type="SAM" id="MobiDB-lite"/>
    </source>
</evidence>
<reference evidence="3" key="1">
    <citation type="journal article" date="2023" name="Science">
        <title>Genome structures resolve the early diversification of teleost fishes.</title>
        <authorList>
            <person name="Parey E."/>
            <person name="Louis A."/>
            <person name="Montfort J."/>
            <person name="Bouchez O."/>
            <person name="Roques C."/>
            <person name="Iampietro C."/>
            <person name="Lluch J."/>
            <person name="Castinel A."/>
            <person name="Donnadieu C."/>
            <person name="Desvignes T."/>
            <person name="Floi Bucao C."/>
            <person name="Jouanno E."/>
            <person name="Wen M."/>
            <person name="Mejri S."/>
            <person name="Dirks R."/>
            <person name="Jansen H."/>
            <person name="Henkel C."/>
            <person name="Chen W.J."/>
            <person name="Zahm M."/>
            <person name="Cabau C."/>
            <person name="Klopp C."/>
            <person name="Thompson A.W."/>
            <person name="Robinson-Rechavi M."/>
            <person name="Braasch I."/>
            <person name="Lecointre G."/>
            <person name="Bobe J."/>
            <person name="Postlethwait J.H."/>
            <person name="Berthelot C."/>
            <person name="Roest Crollius H."/>
            <person name="Guiguen Y."/>
        </authorList>
    </citation>
    <scope>NUCLEOTIDE SEQUENCE</scope>
    <source>
        <strain evidence="3">WJC10195</strain>
    </source>
</reference>
<proteinExistence type="predicted"/>
<name>A0A9Q1FYN7_SYNKA</name>
<protein>
    <submittedName>
        <fullName evidence="3">Uncharacterized protein</fullName>
    </submittedName>
</protein>
<feature type="compositionally biased region" description="Polar residues" evidence="1">
    <location>
        <begin position="41"/>
        <end position="77"/>
    </location>
</feature>
<sequence length="109" mass="11478">MFLLAFFGFLRCSEFTSPSSAFDSTRHPTISDITMTPYTSVSNTAKPSNLAKPQSTSSDSLLASACMNPSSIASSSDLPIKPNPPTRSSPQKPVLSHLAIGSTPTPKTS</sequence>
<feature type="region of interest" description="Disordered" evidence="1">
    <location>
        <begin position="41"/>
        <end position="109"/>
    </location>
</feature>
<organism evidence="3 4">
    <name type="scientific">Synaphobranchus kaupii</name>
    <name type="common">Kaup's arrowtooth eel</name>
    <dbReference type="NCBI Taxonomy" id="118154"/>
    <lineage>
        <taxon>Eukaryota</taxon>
        <taxon>Metazoa</taxon>
        <taxon>Chordata</taxon>
        <taxon>Craniata</taxon>
        <taxon>Vertebrata</taxon>
        <taxon>Euteleostomi</taxon>
        <taxon>Actinopterygii</taxon>
        <taxon>Neopterygii</taxon>
        <taxon>Teleostei</taxon>
        <taxon>Anguilliformes</taxon>
        <taxon>Synaphobranchidae</taxon>
        <taxon>Synaphobranchus</taxon>
    </lineage>
</organism>
<evidence type="ECO:0000313" key="3">
    <source>
        <dbReference type="EMBL" id="KAJ8370002.1"/>
    </source>
</evidence>
<comment type="caution">
    <text evidence="3">The sequence shown here is derived from an EMBL/GenBank/DDBJ whole genome shotgun (WGS) entry which is preliminary data.</text>
</comment>
<feature type="signal peptide" evidence="2">
    <location>
        <begin position="1"/>
        <end position="21"/>
    </location>
</feature>
<dbReference type="EMBL" id="JAINUF010000003">
    <property type="protein sequence ID" value="KAJ8370002.1"/>
    <property type="molecule type" value="Genomic_DNA"/>
</dbReference>
<accession>A0A9Q1FYN7</accession>
<evidence type="ECO:0000313" key="4">
    <source>
        <dbReference type="Proteomes" id="UP001152622"/>
    </source>
</evidence>
<evidence type="ECO:0000256" key="2">
    <source>
        <dbReference type="SAM" id="SignalP"/>
    </source>
</evidence>
<dbReference type="AlphaFoldDB" id="A0A9Q1FYN7"/>
<feature type="chain" id="PRO_5040119086" evidence="2">
    <location>
        <begin position="22"/>
        <end position="109"/>
    </location>
</feature>
<keyword evidence="2" id="KW-0732">Signal</keyword>